<sequence length="213" mass="22849">MRVRWIGLALALVLVGGAVGYAVGRATLEQPLDLVGAEPVPAVSPSYPVNEYVVLPDPGLAPLATGLPLHTAKFNAGGMPMTASVPDGWRRAPLEGRDAWNFAVPENPRNTYLLRVGLVTNRISLKVALQSRINALEDAESNGDLEHLVIESRTDEGFTATYLDNGHQRVSMERWLPRSGSSQAYAAIATTGRETDRAGMADLLERVSASAAY</sequence>
<dbReference type="Proteomes" id="UP001499974">
    <property type="component" value="Unassembled WGS sequence"/>
</dbReference>
<comment type="caution">
    <text evidence="1">The sequence shown here is derived from an EMBL/GenBank/DDBJ whole genome shotgun (WGS) entry which is preliminary data.</text>
</comment>
<name>A0ABP8XEY7_9ACTN</name>
<reference evidence="2" key="1">
    <citation type="journal article" date="2019" name="Int. J. Syst. Evol. Microbiol.">
        <title>The Global Catalogue of Microorganisms (GCM) 10K type strain sequencing project: providing services to taxonomists for standard genome sequencing and annotation.</title>
        <authorList>
            <consortium name="The Broad Institute Genomics Platform"/>
            <consortium name="The Broad Institute Genome Sequencing Center for Infectious Disease"/>
            <person name="Wu L."/>
            <person name="Ma J."/>
        </authorList>
    </citation>
    <scope>NUCLEOTIDE SEQUENCE [LARGE SCALE GENOMIC DNA]</scope>
    <source>
        <strain evidence="2">JCM 18531</strain>
    </source>
</reference>
<keyword evidence="2" id="KW-1185">Reference proteome</keyword>
<evidence type="ECO:0000313" key="2">
    <source>
        <dbReference type="Proteomes" id="UP001499974"/>
    </source>
</evidence>
<dbReference type="EMBL" id="BAABKM010000002">
    <property type="protein sequence ID" value="GAA4706722.1"/>
    <property type="molecule type" value="Genomic_DNA"/>
</dbReference>
<evidence type="ECO:0008006" key="3">
    <source>
        <dbReference type="Google" id="ProtNLM"/>
    </source>
</evidence>
<organism evidence="1 2">
    <name type="scientific">Nocardioides conyzicola</name>
    <dbReference type="NCBI Taxonomy" id="1651781"/>
    <lineage>
        <taxon>Bacteria</taxon>
        <taxon>Bacillati</taxon>
        <taxon>Actinomycetota</taxon>
        <taxon>Actinomycetes</taxon>
        <taxon>Propionibacteriales</taxon>
        <taxon>Nocardioidaceae</taxon>
        <taxon>Nocardioides</taxon>
    </lineage>
</organism>
<gene>
    <name evidence="1" type="ORF">GCM10023349_26210</name>
</gene>
<evidence type="ECO:0000313" key="1">
    <source>
        <dbReference type="EMBL" id="GAA4706722.1"/>
    </source>
</evidence>
<dbReference type="RefSeq" id="WP_345521747.1">
    <property type="nucleotide sequence ID" value="NZ_BAABKM010000002.1"/>
</dbReference>
<proteinExistence type="predicted"/>
<accession>A0ABP8XEY7</accession>
<protein>
    <recommendedName>
        <fullName evidence="3">DUF4245 domain-containing protein</fullName>
    </recommendedName>
</protein>